<name>A0A8J7VSS6_9GAMM</name>
<reference evidence="2 3" key="1">
    <citation type="journal article" date="2021" name="Microbiol. Resour. Announc.">
        <title>Draft Genome Sequence of Coralloluteibacterium stylophorae LMG 29479T.</title>
        <authorList>
            <person name="Karlyshev A.V."/>
            <person name="Kudryashova E.B."/>
            <person name="Ariskina E.V."/>
            <person name="Conroy A.P."/>
            <person name="Abidueva E.Y."/>
        </authorList>
    </citation>
    <scope>NUCLEOTIDE SEQUENCE [LARGE SCALE GENOMIC DNA]</scope>
    <source>
        <strain evidence="2 3">LMG 29479</strain>
    </source>
</reference>
<dbReference type="InterPro" id="IPR029058">
    <property type="entry name" value="AB_hydrolase_fold"/>
</dbReference>
<accession>A0A8J7VSS6</accession>
<dbReference type="EMBL" id="JAGQFT020000002">
    <property type="protein sequence ID" value="MBS7456430.1"/>
    <property type="molecule type" value="Genomic_DNA"/>
</dbReference>
<dbReference type="RefSeq" id="WP_211925250.1">
    <property type="nucleotide sequence ID" value="NZ_JAGQFT020000002.1"/>
</dbReference>
<evidence type="ECO:0008006" key="4">
    <source>
        <dbReference type="Google" id="ProtNLM"/>
    </source>
</evidence>
<gene>
    <name evidence="2" type="ORF">KB893_004670</name>
    <name evidence="1" type="ORF">KB893_01930</name>
</gene>
<keyword evidence="3" id="KW-1185">Reference proteome</keyword>
<evidence type="ECO:0000313" key="1">
    <source>
        <dbReference type="EMBL" id="MBR0561284.1"/>
    </source>
</evidence>
<dbReference type="SUPFAM" id="SSF53474">
    <property type="entry name" value="alpha/beta-Hydrolases"/>
    <property type="match status" value="1"/>
</dbReference>
<organism evidence="1">
    <name type="scientific">Coralloluteibacterium stylophorae</name>
    <dbReference type="NCBI Taxonomy" id="1776034"/>
    <lineage>
        <taxon>Bacteria</taxon>
        <taxon>Pseudomonadati</taxon>
        <taxon>Pseudomonadota</taxon>
        <taxon>Gammaproteobacteria</taxon>
        <taxon>Lysobacterales</taxon>
        <taxon>Lysobacteraceae</taxon>
        <taxon>Coralloluteibacterium</taxon>
    </lineage>
</organism>
<reference evidence="1" key="2">
    <citation type="submission" date="2021-04" db="EMBL/GenBank/DDBJ databases">
        <authorList>
            <person name="Karlyshev A.V."/>
        </authorList>
    </citation>
    <scope>NUCLEOTIDE SEQUENCE</scope>
    <source>
        <strain evidence="1">LMG 29479</strain>
    </source>
</reference>
<dbReference type="Proteomes" id="UP000675747">
    <property type="component" value="Unassembled WGS sequence"/>
</dbReference>
<evidence type="ECO:0000313" key="2">
    <source>
        <dbReference type="EMBL" id="MBS7456430.1"/>
    </source>
</evidence>
<dbReference type="EMBL" id="JAGQFT010000006">
    <property type="protein sequence ID" value="MBR0561284.1"/>
    <property type="molecule type" value="Genomic_DNA"/>
</dbReference>
<protein>
    <recommendedName>
        <fullName evidence="4">Alpha/beta hydrolase</fullName>
    </recommendedName>
</protein>
<proteinExistence type="predicted"/>
<sequence length="170" mass="18647">MHGHVILSHGLESSPDATKVTALAAVAGRLGWTHERPDYSDIDAGRRVEDIELRIARLRERAERVEGPLVLAGSSMGAFISGFVSEQVACEGLFLMAPPIRIDGFGRRFDAARVPTRIVHGWDDELIPAQAVIDWALPRRDGLVLVDDSHRLAGHVDFCAEEFGRFLAAL</sequence>
<dbReference type="Gene3D" id="3.40.50.1820">
    <property type="entry name" value="alpha/beta hydrolase"/>
    <property type="match status" value="1"/>
</dbReference>
<evidence type="ECO:0000313" key="3">
    <source>
        <dbReference type="Proteomes" id="UP000675747"/>
    </source>
</evidence>
<dbReference type="AlphaFoldDB" id="A0A8J7VSS6"/>
<comment type="caution">
    <text evidence="1">The sequence shown here is derived from an EMBL/GenBank/DDBJ whole genome shotgun (WGS) entry which is preliminary data.</text>
</comment>